<keyword evidence="10" id="KW-0862">Zinc</keyword>
<evidence type="ECO:0000256" key="12">
    <source>
        <dbReference type="ARBA" id="ARBA00023157"/>
    </source>
</evidence>
<evidence type="ECO:0000256" key="7">
    <source>
        <dbReference type="ARBA" id="ARBA00022723"/>
    </source>
</evidence>
<dbReference type="InterPro" id="IPR036990">
    <property type="entry name" value="M14A-like_propep"/>
</dbReference>
<organism evidence="17 18">
    <name type="scientific">Megaselia scalaris</name>
    <name type="common">Humpbacked fly</name>
    <name type="synonym">Phora scalaris</name>
    <dbReference type="NCBI Taxonomy" id="36166"/>
    <lineage>
        <taxon>Eukaryota</taxon>
        <taxon>Metazoa</taxon>
        <taxon>Ecdysozoa</taxon>
        <taxon>Arthropoda</taxon>
        <taxon>Hexapoda</taxon>
        <taxon>Insecta</taxon>
        <taxon>Pterygota</taxon>
        <taxon>Neoptera</taxon>
        <taxon>Endopterygota</taxon>
        <taxon>Diptera</taxon>
        <taxon>Brachycera</taxon>
        <taxon>Muscomorpha</taxon>
        <taxon>Platypezoidea</taxon>
        <taxon>Phoridae</taxon>
        <taxon>Megaseliini</taxon>
        <taxon>Megaselia</taxon>
    </lineage>
</organism>
<reference evidence="17" key="2">
    <citation type="submission" date="2015-06" db="UniProtKB">
        <authorList>
            <consortium name="EnsemblMetazoa"/>
        </authorList>
    </citation>
    <scope>IDENTIFICATION</scope>
</reference>
<dbReference type="HOGENOM" id="CLU_019326_2_1_1"/>
<keyword evidence="8 15" id="KW-0732">Signal</keyword>
<feature type="signal peptide" evidence="15">
    <location>
        <begin position="1"/>
        <end position="19"/>
    </location>
</feature>
<dbReference type="PANTHER" id="PTHR11705:SF123">
    <property type="entry name" value="PEPTIDASE M14 CARBOXYPEPTIDASE A DOMAIN-CONTAINING PROTEIN-RELATED"/>
    <property type="match status" value="1"/>
</dbReference>
<dbReference type="Proteomes" id="UP000015102">
    <property type="component" value="Unassembled WGS sequence"/>
</dbReference>
<dbReference type="GO" id="GO:0008270">
    <property type="term" value="F:zinc ion binding"/>
    <property type="evidence" value="ECO:0007669"/>
    <property type="project" value="InterPro"/>
</dbReference>
<keyword evidence="4" id="KW-0964">Secreted</keyword>
<accession>T1GS33</accession>
<dbReference type="PRINTS" id="PR00765">
    <property type="entry name" value="CRBOXYPTASEA"/>
</dbReference>
<dbReference type="InterPro" id="IPR000834">
    <property type="entry name" value="Peptidase_M14"/>
</dbReference>
<evidence type="ECO:0000256" key="3">
    <source>
        <dbReference type="ARBA" id="ARBA00005988"/>
    </source>
</evidence>
<dbReference type="PROSITE" id="PS00132">
    <property type="entry name" value="CARBOXYPEPT_ZN_1"/>
    <property type="match status" value="1"/>
</dbReference>
<dbReference type="PROSITE" id="PS52035">
    <property type="entry name" value="PEPTIDASE_M14"/>
    <property type="match status" value="1"/>
</dbReference>
<evidence type="ECO:0000256" key="14">
    <source>
        <dbReference type="PROSITE-ProRule" id="PRU01379"/>
    </source>
</evidence>
<evidence type="ECO:0000256" key="13">
    <source>
        <dbReference type="ARBA" id="ARBA00057299"/>
    </source>
</evidence>
<keyword evidence="9" id="KW-0378">Hydrolase</keyword>
<evidence type="ECO:0000256" key="6">
    <source>
        <dbReference type="ARBA" id="ARBA00022670"/>
    </source>
</evidence>
<keyword evidence="11" id="KW-0482">Metalloprotease</keyword>
<evidence type="ECO:0000256" key="8">
    <source>
        <dbReference type="ARBA" id="ARBA00022729"/>
    </source>
</evidence>
<evidence type="ECO:0000256" key="4">
    <source>
        <dbReference type="ARBA" id="ARBA00022525"/>
    </source>
</evidence>
<dbReference type="Pfam" id="PF02244">
    <property type="entry name" value="Propep_M14"/>
    <property type="match status" value="1"/>
</dbReference>
<evidence type="ECO:0000313" key="17">
    <source>
        <dbReference type="EnsemblMetazoa" id="MESCA006481-PA"/>
    </source>
</evidence>
<dbReference type="PANTHER" id="PTHR11705">
    <property type="entry name" value="PROTEASE FAMILY M14 CARBOXYPEPTIDASE A,B"/>
    <property type="match status" value="1"/>
</dbReference>
<dbReference type="CDD" id="cd03860">
    <property type="entry name" value="M14_CP_A-B_like"/>
    <property type="match status" value="1"/>
</dbReference>
<feature type="active site" description="Proton donor/acceptor" evidence="14">
    <location>
        <position position="381"/>
    </location>
</feature>
<dbReference type="Pfam" id="PF00246">
    <property type="entry name" value="Peptidase_M14"/>
    <property type="match status" value="1"/>
</dbReference>
<evidence type="ECO:0000256" key="10">
    <source>
        <dbReference type="ARBA" id="ARBA00022833"/>
    </source>
</evidence>
<keyword evidence="18" id="KW-1185">Reference proteome</keyword>
<dbReference type="EnsemblMetazoa" id="MESCA006481-RA">
    <property type="protein sequence ID" value="MESCA006481-PA"/>
    <property type="gene ID" value="MESCA006481"/>
</dbReference>
<dbReference type="InterPro" id="IPR057246">
    <property type="entry name" value="CARBOXYPEPT_ZN_1"/>
</dbReference>
<evidence type="ECO:0000256" key="5">
    <source>
        <dbReference type="ARBA" id="ARBA00022645"/>
    </source>
</evidence>
<keyword evidence="5" id="KW-0121">Carboxypeptidase</keyword>
<dbReference type="GO" id="GO:0006508">
    <property type="term" value="P:proteolysis"/>
    <property type="evidence" value="ECO:0007669"/>
    <property type="project" value="UniProtKB-KW"/>
</dbReference>
<proteinExistence type="inferred from homology"/>
<evidence type="ECO:0000259" key="16">
    <source>
        <dbReference type="PROSITE" id="PS52035"/>
    </source>
</evidence>
<feature type="domain" description="Peptidase M14" evidence="16">
    <location>
        <begin position="117"/>
        <end position="415"/>
    </location>
</feature>
<dbReference type="AlphaFoldDB" id="T1GS33"/>
<comment type="function">
    <text evidence="13">Involved in the digestion of the blood meal.</text>
</comment>
<dbReference type="Gene3D" id="3.40.630.10">
    <property type="entry name" value="Zn peptidases"/>
    <property type="match status" value="1"/>
</dbReference>
<evidence type="ECO:0000256" key="11">
    <source>
        <dbReference type="ARBA" id="ARBA00023049"/>
    </source>
</evidence>
<dbReference type="EMBL" id="CAQQ02015987">
    <property type="status" value="NOT_ANNOTATED_CDS"/>
    <property type="molecule type" value="Genomic_DNA"/>
</dbReference>
<dbReference type="Gene3D" id="3.30.70.340">
    <property type="entry name" value="Metallocarboxypeptidase-like"/>
    <property type="match status" value="1"/>
</dbReference>
<name>T1GS33_MEGSC</name>
<dbReference type="GO" id="GO:0004181">
    <property type="term" value="F:metallocarboxypeptidase activity"/>
    <property type="evidence" value="ECO:0007669"/>
    <property type="project" value="InterPro"/>
</dbReference>
<dbReference type="SMART" id="SM00631">
    <property type="entry name" value="Zn_pept"/>
    <property type="match status" value="1"/>
</dbReference>
<reference evidence="18" key="1">
    <citation type="submission" date="2013-02" db="EMBL/GenBank/DDBJ databases">
        <authorList>
            <person name="Hughes D."/>
        </authorList>
    </citation>
    <scope>NUCLEOTIDE SEQUENCE</scope>
    <source>
        <strain>Durham</strain>
        <strain evidence="18">NC isolate 2 -- Noor lab</strain>
    </source>
</reference>
<evidence type="ECO:0000256" key="1">
    <source>
        <dbReference type="ARBA" id="ARBA00001947"/>
    </source>
</evidence>
<feature type="chain" id="PRO_5004588499" description="Peptidase M14 domain-containing protein" evidence="15">
    <location>
        <begin position="20"/>
        <end position="425"/>
    </location>
</feature>
<evidence type="ECO:0000256" key="9">
    <source>
        <dbReference type="ARBA" id="ARBA00022801"/>
    </source>
</evidence>
<keyword evidence="7" id="KW-0479">Metal-binding</keyword>
<dbReference type="InterPro" id="IPR003146">
    <property type="entry name" value="M14A_act_pep"/>
</dbReference>
<keyword evidence="6" id="KW-0645">Protease</keyword>
<evidence type="ECO:0000256" key="2">
    <source>
        <dbReference type="ARBA" id="ARBA00004613"/>
    </source>
</evidence>
<dbReference type="SUPFAM" id="SSF53187">
    <property type="entry name" value="Zn-dependent exopeptidases"/>
    <property type="match status" value="1"/>
</dbReference>
<comment type="similarity">
    <text evidence="3 14">Belongs to the peptidase M14 family.</text>
</comment>
<evidence type="ECO:0000256" key="15">
    <source>
        <dbReference type="SAM" id="SignalP"/>
    </source>
</evidence>
<dbReference type="STRING" id="36166.T1GS33"/>
<keyword evidence="12" id="KW-1015">Disulfide bond</keyword>
<sequence>MKFFSALVFLALLAQFTAADYSNYKVLKATIKNAKQYEAVKQLKLSTPECQFWNELRNFGDSLDIMVPPGSLDIVKTQFANNSIVFEEKIGNVQALIDRSYYHQVSRNVEEIMEWTEYHDLPVIERWMESLVAKFPRQVSLFSIGKSYQGRDIKGLRISYKYGNKAVFIESNIHAREWITSATITFFIDQLLHSRRPAVREIAENLDWYIIPVLNVDGFAYTHAHSNNRLWRKSRRPNEGYIEKCWGVDMNRNFDYLWMSAGASDDPCDETFAGPKPLSEREIEHVQNYIVQFPDDYFKIYISLHSYGQYVLSPWGHTAEEFPANYDDMLYAAKGFADALYRRYQTVFTYGSSSTVLYKVSGSGKEWAYGFKNIPIPYTIELRDKGKYGFLLPPEQILETAYEFLDGFVGLVRTCVERNIIPNWK</sequence>
<evidence type="ECO:0000313" key="18">
    <source>
        <dbReference type="Proteomes" id="UP000015102"/>
    </source>
</evidence>
<comment type="cofactor">
    <cofactor evidence="1">
        <name>Zn(2+)</name>
        <dbReference type="ChEBI" id="CHEBI:29105"/>
    </cofactor>
</comment>
<dbReference type="SUPFAM" id="SSF54897">
    <property type="entry name" value="Protease propeptides/inhibitors"/>
    <property type="match status" value="1"/>
</dbReference>
<protein>
    <recommendedName>
        <fullName evidence="16">Peptidase M14 domain-containing protein</fullName>
    </recommendedName>
</protein>
<dbReference type="FunFam" id="3.40.630.10:FF:000040">
    <property type="entry name" value="zinc carboxypeptidase"/>
    <property type="match status" value="1"/>
</dbReference>
<dbReference type="GO" id="GO:0005615">
    <property type="term" value="C:extracellular space"/>
    <property type="evidence" value="ECO:0007669"/>
    <property type="project" value="TreeGrafter"/>
</dbReference>
<dbReference type="OMA" id="ITSMEWT"/>
<comment type="subcellular location">
    <subcellularLocation>
        <location evidence="2">Secreted</location>
    </subcellularLocation>
</comment>